<sequence>MGNILLYSAVLGLLLTSSCGANKNRNAGAAQSQTVDSIQQQAIVPAADQLSAYLPLLKGKKVGLMGNQTSVVGKQNEHLVDVLLREKVDLKFGFAPEHGFRGDIERGEKVSNDVDSKTGLPLFTLYGGNEKQDSIVQSIDVMIFDLQDVGARFYTYITSLHRVMELCAKHNKELIVLDRPNPCGDQVDGPVRKDDKFKSNVSYHKIAMVHGLTVGELAKMINGEKWLEQGKQCKLTVIPVQNYTHSSMYELPVIPSPSLPNHLSVRLYSSLCLFEGTDISVGRGTDWPFQVVGYTNPVYGDFTFTPTEKAGMAKHVEGKGAVNYGLDLRGLDADKQKFTLKYVLDFYNKMPDKSKFFARAEFFDKLAGTDELRKQILAGKTEDQIRESWKPELDEYKKMRKQYLIYPDFE</sequence>
<evidence type="ECO:0000313" key="5">
    <source>
        <dbReference type="Proteomes" id="UP001597205"/>
    </source>
</evidence>
<accession>A0ABW3RH26</accession>
<dbReference type="Gene3D" id="3.40.50.12170">
    <property type="entry name" value="Uncharacterised protein PF07075, DUF1343"/>
    <property type="match status" value="1"/>
</dbReference>
<keyword evidence="5" id="KW-1185">Reference proteome</keyword>
<evidence type="ECO:0000256" key="1">
    <source>
        <dbReference type="SAM" id="SignalP"/>
    </source>
</evidence>
<organism evidence="4 5">
    <name type="scientific">Sphingobacterium daejeonense</name>
    <dbReference type="NCBI Taxonomy" id="371142"/>
    <lineage>
        <taxon>Bacteria</taxon>
        <taxon>Pseudomonadati</taxon>
        <taxon>Bacteroidota</taxon>
        <taxon>Sphingobacteriia</taxon>
        <taxon>Sphingobacteriales</taxon>
        <taxon>Sphingobacteriaceae</taxon>
        <taxon>Sphingobacterium</taxon>
    </lineage>
</organism>
<dbReference type="InterPro" id="IPR048502">
    <property type="entry name" value="NamZ_N"/>
</dbReference>
<evidence type="ECO:0000259" key="3">
    <source>
        <dbReference type="Pfam" id="PF20732"/>
    </source>
</evidence>
<protein>
    <submittedName>
        <fullName evidence="4">DUF1343 domain-containing protein</fullName>
    </submittedName>
</protein>
<dbReference type="PANTHER" id="PTHR42915">
    <property type="entry name" value="HYPOTHETICAL 460 KDA PROTEIN IN FEUA-SIGW INTERGENIC REGION [PRECURSOR]"/>
    <property type="match status" value="1"/>
</dbReference>
<dbReference type="EMBL" id="JBHTKY010000001">
    <property type="protein sequence ID" value="MFD1164339.1"/>
    <property type="molecule type" value="Genomic_DNA"/>
</dbReference>
<evidence type="ECO:0000259" key="2">
    <source>
        <dbReference type="Pfam" id="PF07075"/>
    </source>
</evidence>
<feature type="domain" description="Peptidoglycan beta-N-acetylmuramidase NamZ C-terminal" evidence="3">
    <location>
        <begin position="267"/>
        <end position="406"/>
    </location>
</feature>
<feature type="domain" description="Peptidoglycan beta-N-acetylmuramidase NamZ N-terminal" evidence="2">
    <location>
        <begin position="62"/>
        <end position="261"/>
    </location>
</feature>
<dbReference type="InterPro" id="IPR048503">
    <property type="entry name" value="NamZ_C"/>
</dbReference>
<dbReference type="PANTHER" id="PTHR42915:SF1">
    <property type="entry name" value="PEPTIDOGLYCAN BETA-N-ACETYLMURAMIDASE NAMZ"/>
    <property type="match status" value="1"/>
</dbReference>
<keyword evidence="1" id="KW-0732">Signal</keyword>
<name>A0ABW3RH26_9SPHI</name>
<dbReference type="Pfam" id="PF20732">
    <property type="entry name" value="NamZ_C"/>
    <property type="match status" value="1"/>
</dbReference>
<dbReference type="Pfam" id="PF07075">
    <property type="entry name" value="NamZ_N"/>
    <property type="match status" value="1"/>
</dbReference>
<proteinExistence type="predicted"/>
<dbReference type="Gene3D" id="3.90.1150.140">
    <property type="match status" value="1"/>
</dbReference>
<dbReference type="PIRSF" id="PIRSF016719">
    <property type="entry name" value="UCP016719"/>
    <property type="match status" value="1"/>
</dbReference>
<dbReference type="InterPro" id="IPR008302">
    <property type="entry name" value="NamZ"/>
</dbReference>
<comment type="caution">
    <text evidence="4">The sequence shown here is derived from an EMBL/GenBank/DDBJ whole genome shotgun (WGS) entry which is preliminary data.</text>
</comment>
<dbReference type="RefSeq" id="WP_260032211.1">
    <property type="nucleotide sequence ID" value="NZ_JALXMZ010000021.1"/>
</dbReference>
<evidence type="ECO:0000313" key="4">
    <source>
        <dbReference type="EMBL" id="MFD1164339.1"/>
    </source>
</evidence>
<dbReference type="Proteomes" id="UP001597205">
    <property type="component" value="Unassembled WGS sequence"/>
</dbReference>
<feature type="signal peptide" evidence="1">
    <location>
        <begin position="1"/>
        <end position="23"/>
    </location>
</feature>
<gene>
    <name evidence="4" type="ORF">ACFQ2C_01830</name>
</gene>
<feature type="chain" id="PRO_5045143312" evidence="1">
    <location>
        <begin position="24"/>
        <end position="410"/>
    </location>
</feature>
<reference evidence="5" key="1">
    <citation type="journal article" date="2019" name="Int. J. Syst. Evol. Microbiol.">
        <title>The Global Catalogue of Microorganisms (GCM) 10K type strain sequencing project: providing services to taxonomists for standard genome sequencing and annotation.</title>
        <authorList>
            <consortium name="The Broad Institute Genomics Platform"/>
            <consortium name="The Broad Institute Genome Sequencing Center for Infectious Disease"/>
            <person name="Wu L."/>
            <person name="Ma J."/>
        </authorList>
    </citation>
    <scope>NUCLEOTIDE SEQUENCE [LARGE SCALE GENOMIC DNA]</scope>
    <source>
        <strain evidence="5">CCUG 52468</strain>
    </source>
</reference>